<evidence type="ECO:0000256" key="4">
    <source>
        <dbReference type="ARBA" id="ARBA00034003"/>
    </source>
</evidence>
<dbReference type="InterPro" id="IPR012309">
    <property type="entry name" value="DNA_ligase_ATP-dep_C"/>
</dbReference>
<evidence type="ECO:0000256" key="2">
    <source>
        <dbReference type="ARBA" id="ARBA00012727"/>
    </source>
</evidence>
<organism evidence="6 7">
    <name type="scientific">Actinotalea fermentans</name>
    <dbReference type="NCBI Taxonomy" id="43671"/>
    <lineage>
        <taxon>Bacteria</taxon>
        <taxon>Bacillati</taxon>
        <taxon>Actinomycetota</taxon>
        <taxon>Actinomycetes</taxon>
        <taxon>Micrococcales</taxon>
        <taxon>Cellulomonadaceae</taxon>
        <taxon>Actinotalea</taxon>
    </lineage>
</organism>
<dbReference type="InterPro" id="IPR012340">
    <property type="entry name" value="NA-bd_OB-fold"/>
</dbReference>
<comment type="similarity">
    <text evidence="1">Belongs to the ATP-dependent DNA ligase family.</text>
</comment>
<evidence type="ECO:0000313" key="7">
    <source>
        <dbReference type="Proteomes" id="UP000321484"/>
    </source>
</evidence>
<keyword evidence="3" id="KW-0436">Ligase</keyword>
<dbReference type="GO" id="GO:0006310">
    <property type="term" value="P:DNA recombination"/>
    <property type="evidence" value="ECO:0007669"/>
    <property type="project" value="InterPro"/>
</dbReference>
<feature type="domain" description="ATP-dependent DNA ligase family profile" evidence="5">
    <location>
        <begin position="100"/>
        <end position="187"/>
    </location>
</feature>
<sequence>MQPMLATRAANKAALPRGVEWCYEVKWDGVRALADTTTGAVRLHARSGRDITRAYPELGGLAALPRAVVDGEIVVLAAGVPSFEALAERMHVRDGARARLLAARSPVTFVAFDLLVLDGVDLTRRPLDERRAALEALDWPERTQLSPTYPDLDPLWDVTLEHGLEGVLAKRRTSTYQPGRRSPDWVKAAHRGTRVAAVVGWRPEGTNEAGRSAVAGAGPLGAVLLAAPDATGAWRYLGKAGSGLGGRRGADLERALRGLVRPDAPLLDPVPAADARGVTWVEPRVGVDVAYLQRTRSGRLRQPTVRALRTEVPIDPWESP</sequence>
<dbReference type="InterPro" id="IPR012310">
    <property type="entry name" value="DNA_ligase_ATP-dep_cent"/>
</dbReference>
<name>A0A511YTV8_9CELL</name>
<keyword evidence="7" id="KW-1185">Reference proteome</keyword>
<evidence type="ECO:0000313" key="6">
    <source>
        <dbReference type="EMBL" id="GEN78632.1"/>
    </source>
</evidence>
<dbReference type="GO" id="GO:0006281">
    <property type="term" value="P:DNA repair"/>
    <property type="evidence" value="ECO:0007669"/>
    <property type="project" value="InterPro"/>
</dbReference>
<comment type="catalytic activity">
    <reaction evidence="4">
        <text>ATP + (deoxyribonucleotide)n-3'-hydroxyl + 5'-phospho-(deoxyribonucleotide)m = (deoxyribonucleotide)n+m + AMP + diphosphate.</text>
        <dbReference type="EC" id="6.5.1.1"/>
    </reaction>
</comment>
<comment type="caution">
    <text evidence="6">The sequence shown here is derived from an EMBL/GenBank/DDBJ whole genome shotgun (WGS) entry which is preliminary data.</text>
</comment>
<dbReference type="Gene3D" id="2.40.50.140">
    <property type="entry name" value="Nucleic acid-binding proteins"/>
    <property type="match status" value="1"/>
</dbReference>
<dbReference type="GO" id="GO:0003910">
    <property type="term" value="F:DNA ligase (ATP) activity"/>
    <property type="evidence" value="ECO:0007669"/>
    <property type="project" value="UniProtKB-EC"/>
</dbReference>
<dbReference type="EMBL" id="BJYK01000001">
    <property type="protein sequence ID" value="GEN78632.1"/>
    <property type="molecule type" value="Genomic_DNA"/>
</dbReference>
<dbReference type="SUPFAM" id="SSF50249">
    <property type="entry name" value="Nucleic acid-binding proteins"/>
    <property type="match status" value="1"/>
</dbReference>
<protein>
    <recommendedName>
        <fullName evidence="2">DNA ligase (ATP)</fullName>
        <ecNumber evidence="2">6.5.1.1</ecNumber>
    </recommendedName>
</protein>
<dbReference type="SUPFAM" id="SSF56091">
    <property type="entry name" value="DNA ligase/mRNA capping enzyme, catalytic domain"/>
    <property type="match status" value="1"/>
</dbReference>
<dbReference type="EC" id="6.5.1.1" evidence="2"/>
<dbReference type="Pfam" id="PF01068">
    <property type="entry name" value="DNA_ligase_A_M"/>
    <property type="match status" value="1"/>
</dbReference>
<gene>
    <name evidence="6" type="ORF">AFE02nite_03660</name>
</gene>
<dbReference type="GO" id="GO:0005524">
    <property type="term" value="F:ATP binding"/>
    <property type="evidence" value="ECO:0007669"/>
    <property type="project" value="InterPro"/>
</dbReference>
<dbReference type="CDD" id="cd07971">
    <property type="entry name" value="OBF_DNA_ligase_LigD"/>
    <property type="match status" value="1"/>
</dbReference>
<dbReference type="Gene3D" id="3.30.1490.70">
    <property type="match status" value="1"/>
</dbReference>
<dbReference type="InterPro" id="IPR050191">
    <property type="entry name" value="ATP-dep_DNA_ligase"/>
</dbReference>
<dbReference type="PANTHER" id="PTHR45674">
    <property type="entry name" value="DNA LIGASE 1/3 FAMILY MEMBER"/>
    <property type="match status" value="1"/>
</dbReference>
<accession>A0A511YTV8</accession>
<dbReference type="Gene3D" id="3.30.470.30">
    <property type="entry name" value="DNA ligase/mRNA capping enzyme"/>
    <property type="match status" value="1"/>
</dbReference>
<reference evidence="6 7" key="1">
    <citation type="submission" date="2019-07" db="EMBL/GenBank/DDBJ databases">
        <title>Whole genome shotgun sequence of Actinotalea fermentans NBRC 105374.</title>
        <authorList>
            <person name="Hosoyama A."/>
            <person name="Uohara A."/>
            <person name="Ohji S."/>
            <person name="Ichikawa N."/>
        </authorList>
    </citation>
    <scope>NUCLEOTIDE SEQUENCE [LARGE SCALE GENOMIC DNA]</scope>
    <source>
        <strain evidence="6 7">NBRC 105374</strain>
    </source>
</reference>
<dbReference type="PANTHER" id="PTHR45674:SF4">
    <property type="entry name" value="DNA LIGASE 1"/>
    <property type="match status" value="1"/>
</dbReference>
<dbReference type="PROSITE" id="PS50160">
    <property type="entry name" value="DNA_LIGASE_A3"/>
    <property type="match status" value="1"/>
</dbReference>
<evidence type="ECO:0000256" key="3">
    <source>
        <dbReference type="ARBA" id="ARBA00022598"/>
    </source>
</evidence>
<dbReference type="Pfam" id="PF04679">
    <property type="entry name" value="DNA_ligase_A_C"/>
    <property type="match status" value="1"/>
</dbReference>
<proteinExistence type="inferred from homology"/>
<evidence type="ECO:0000259" key="5">
    <source>
        <dbReference type="PROSITE" id="PS50160"/>
    </source>
</evidence>
<evidence type="ECO:0000256" key="1">
    <source>
        <dbReference type="ARBA" id="ARBA00007572"/>
    </source>
</evidence>
<dbReference type="Proteomes" id="UP000321484">
    <property type="component" value="Unassembled WGS sequence"/>
</dbReference>
<dbReference type="CDD" id="cd07906">
    <property type="entry name" value="Adenylation_DNA_ligase_LigD_LigC"/>
    <property type="match status" value="1"/>
</dbReference>
<dbReference type="AlphaFoldDB" id="A0A511YTV8"/>